<accession>A0A176YFD1</accession>
<dbReference type="Gene3D" id="3.40.190.10">
    <property type="entry name" value="Periplasmic binding protein-like II"/>
    <property type="match status" value="2"/>
</dbReference>
<dbReference type="Proteomes" id="UP000076959">
    <property type="component" value="Unassembled WGS sequence"/>
</dbReference>
<reference evidence="2 3" key="1">
    <citation type="submission" date="2016-03" db="EMBL/GenBank/DDBJ databases">
        <title>Draft Genome Sequence of the Strain BR 10245 (Bradyrhizobium sp.) isolated from nodules of Centrolobium paraense.</title>
        <authorList>
            <person name="Simoes-Araujo J.L.Sr."/>
            <person name="Barauna A.C."/>
            <person name="Silva K."/>
            <person name="Zilli J.E."/>
        </authorList>
    </citation>
    <scope>NUCLEOTIDE SEQUENCE [LARGE SCALE GENOMIC DNA]</scope>
    <source>
        <strain evidence="2 3">BR 10245</strain>
    </source>
</reference>
<comment type="caution">
    <text evidence="2">The sequence shown here is derived from an EMBL/GenBank/DDBJ whole genome shotgun (WGS) entry which is preliminary data.</text>
</comment>
<evidence type="ECO:0000313" key="2">
    <source>
        <dbReference type="EMBL" id="OAF02917.1"/>
    </source>
</evidence>
<keyword evidence="3" id="KW-1185">Reference proteome</keyword>
<dbReference type="STRING" id="1505087.AYJ54_25270"/>
<evidence type="ECO:0000313" key="3">
    <source>
        <dbReference type="Proteomes" id="UP000076959"/>
    </source>
</evidence>
<dbReference type="PANTHER" id="PTHR42941:SF1">
    <property type="entry name" value="SLL1037 PROTEIN"/>
    <property type="match status" value="1"/>
</dbReference>
<keyword evidence="1" id="KW-0732">Signal</keyword>
<organism evidence="2 3">
    <name type="scientific">Bradyrhizobium centrolobii</name>
    <dbReference type="NCBI Taxonomy" id="1505087"/>
    <lineage>
        <taxon>Bacteria</taxon>
        <taxon>Pseudomonadati</taxon>
        <taxon>Pseudomonadota</taxon>
        <taxon>Alphaproteobacteria</taxon>
        <taxon>Hyphomicrobiales</taxon>
        <taxon>Nitrobacteraceae</taxon>
        <taxon>Bradyrhizobium</taxon>
    </lineage>
</organism>
<dbReference type="OrthoDB" id="8188218at2"/>
<sequence length="398" mass="43983">MIIRRLTDLAFCCAAGVALLLATPAFSQDRGGEVDPAAVSEGLKAIFSYSSTSKSTRERLNANTVTLMSGTIGGTYVQFGADLSSALDDGDRMRVLPIIGRGSVQSIADILFLKGVDLGIVRADTLDYLERKGYTGNIHNQFVYITKLYNEEMHVVARSSIRSLADLNGRRVAVDLPNGGTFVTAITIFERLGIKPVYAYIEQRIAYEKLKTGELDAVIAVQGSPSKAVSQVKGDDLHFVPIPYSEPLQSDYLPSVLKAEDYPSLIPPGGRVDTIAVPAILAAYNWPAKTERYGKVEHFVQVFFDRLKDLQRPPFHPKWKEVVLSAPLKGWNRFPPAQEWLDQHSGPASDTRAKFDQFLAAQARETGQQGTRTPEQDEALYQQFLKWQKSTGQAEAKR</sequence>
<dbReference type="AlphaFoldDB" id="A0A176YFD1"/>
<protein>
    <submittedName>
        <fullName evidence="2">TRAP ABC transporter</fullName>
    </submittedName>
</protein>
<dbReference type="InterPro" id="IPR011852">
    <property type="entry name" value="TRAP_TAXI"/>
</dbReference>
<proteinExistence type="predicted"/>
<name>A0A176YFD1_9BRAD</name>
<gene>
    <name evidence="2" type="ORF">AYJ54_25270</name>
</gene>
<dbReference type="PANTHER" id="PTHR42941">
    <property type="entry name" value="SLL1037 PROTEIN"/>
    <property type="match status" value="1"/>
</dbReference>
<feature type="signal peptide" evidence="1">
    <location>
        <begin position="1"/>
        <end position="27"/>
    </location>
</feature>
<evidence type="ECO:0000256" key="1">
    <source>
        <dbReference type="SAM" id="SignalP"/>
    </source>
</evidence>
<dbReference type="EMBL" id="LUUB01000092">
    <property type="protein sequence ID" value="OAF02917.1"/>
    <property type="molecule type" value="Genomic_DNA"/>
</dbReference>
<dbReference type="SUPFAM" id="SSF53850">
    <property type="entry name" value="Periplasmic binding protein-like II"/>
    <property type="match status" value="1"/>
</dbReference>
<feature type="chain" id="PRO_5008054529" evidence="1">
    <location>
        <begin position="28"/>
        <end position="398"/>
    </location>
</feature>
<dbReference type="RefSeq" id="WP_063705982.1">
    <property type="nucleotide sequence ID" value="NZ_LUUB01000092.1"/>
</dbReference>
<dbReference type="Pfam" id="PF16868">
    <property type="entry name" value="NMT1_3"/>
    <property type="match status" value="1"/>
</dbReference>